<name>A0ABV3AKI2_9ACTN</name>
<keyword evidence="2" id="KW-1185">Reference proteome</keyword>
<sequence>MTRTFEPAQAPEHSRAPEPVERLVIVVDQDLPLGHLANAVAVAGLIVGATMPHLLGAELKDADGRTHTGTYTTGLPVLRADREELGRICARAVERGLGLCEFPAVAQTTNSYDELTELVAALPTEKLERAAIAVYGTRKTVNSLTGSLPLLR</sequence>
<evidence type="ECO:0000313" key="2">
    <source>
        <dbReference type="Proteomes" id="UP001551011"/>
    </source>
</evidence>
<accession>A0ABV3AKI2</accession>
<proteinExistence type="predicted"/>
<dbReference type="Pfam" id="PF09391">
    <property type="entry name" value="DUF2000"/>
    <property type="match status" value="1"/>
</dbReference>
<organism evidence="1 2">
    <name type="scientific">Streptomyces flaveolus</name>
    <dbReference type="NCBI Taxonomy" id="67297"/>
    <lineage>
        <taxon>Bacteria</taxon>
        <taxon>Bacillati</taxon>
        <taxon>Actinomycetota</taxon>
        <taxon>Actinomycetes</taxon>
        <taxon>Kitasatosporales</taxon>
        <taxon>Streptomycetaceae</taxon>
        <taxon>Streptomyces</taxon>
    </lineage>
</organism>
<dbReference type="RefSeq" id="WP_051848455.1">
    <property type="nucleotide sequence ID" value="NZ_JBFAEG010000034.1"/>
</dbReference>
<dbReference type="InterPro" id="IPR023476">
    <property type="entry name" value="Pep_tRNA_hydro_II_dom_sf"/>
</dbReference>
<evidence type="ECO:0000313" key="1">
    <source>
        <dbReference type="EMBL" id="MEU5712257.1"/>
    </source>
</evidence>
<comment type="caution">
    <text evidence="1">The sequence shown here is derived from an EMBL/GenBank/DDBJ whole genome shotgun (WGS) entry which is preliminary data.</text>
</comment>
<gene>
    <name evidence="1" type="ORF">AB0H04_36360</name>
</gene>
<dbReference type="InterPro" id="IPR018988">
    <property type="entry name" value="DUF2000"/>
</dbReference>
<reference evidence="1 2" key="1">
    <citation type="submission" date="2024-06" db="EMBL/GenBank/DDBJ databases">
        <title>The Natural Products Discovery Center: Release of the First 8490 Sequenced Strains for Exploring Actinobacteria Biosynthetic Diversity.</title>
        <authorList>
            <person name="Kalkreuter E."/>
            <person name="Kautsar S.A."/>
            <person name="Yang D."/>
            <person name="Bader C.D."/>
            <person name="Teijaro C.N."/>
            <person name="Fluegel L."/>
            <person name="Davis C.M."/>
            <person name="Simpson J.R."/>
            <person name="Lauterbach L."/>
            <person name="Steele A.D."/>
            <person name="Gui C."/>
            <person name="Meng S."/>
            <person name="Li G."/>
            <person name="Viehrig K."/>
            <person name="Ye F."/>
            <person name="Su P."/>
            <person name="Kiefer A.F."/>
            <person name="Nichols A."/>
            <person name="Cepeda A.J."/>
            <person name="Yan W."/>
            <person name="Fan B."/>
            <person name="Jiang Y."/>
            <person name="Adhikari A."/>
            <person name="Zheng C.-J."/>
            <person name="Schuster L."/>
            <person name="Cowan T.M."/>
            <person name="Smanski M.J."/>
            <person name="Chevrette M.G."/>
            <person name="De Carvalho L.P.S."/>
            <person name="Shen B."/>
        </authorList>
    </citation>
    <scope>NUCLEOTIDE SEQUENCE [LARGE SCALE GENOMIC DNA]</scope>
    <source>
        <strain evidence="1 2">NPDC020594</strain>
    </source>
</reference>
<dbReference type="InterPro" id="IPR017021">
    <property type="entry name" value="UCP033763"/>
</dbReference>
<dbReference type="Gene3D" id="3.40.1490.10">
    <property type="entry name" value="Bit1"/>
    <property type="match status" value="1"/>
</dbReference>
<dbReference type="SUPFAM" id="SSF102462">
    <property type="entry name" value="Peptidyl-tRNA hydrolase II"/>
    <property type="match status" value="1"/>
</dbReference>
<protein>
    <submittedName>
        <fullName evidence="1">DUF2000 domain-containing protein</fullName>
    </submittedName>
</protein>
<dbReference type="PIRSF" id="PIRSF033736">
    <property type="entry name" value="UCP033763"/>
    <property type="match status" value="1"/>
</dbReference>
<dbReference type="Proteomes" id="UP001551011">
    <property type="component" value="Unassembled WGS sequence"/>
</dbReference>
<dbReference type="EMBL" id="JBFAEG010000034">
    <property type="protein sequence ID" value="MEU5712257.1"/>
    <property type="molecule type" value="Genomic_DNA"/>
</dbReference>